<keyword evidence="1" id="KW-0472">Membrane</keyword>
<feature type="transmembrane region" description="Helical" evidence="1">
    <location>
        <begin position="219"/>
        <end position="239"/>
    </location>
</feature>
<dbReference type="AlphaFoldDB" id="D3DH56"/>
<name>D3DH56_HYDTT</name>
<feature type="transmembrane region" description="Helical" evidence="1">
    <location>
        <begin position="251"/>
        <end position="270"/>
    </location>
</feature>
<feature type="transmembrane region" description="Helical" evidence="1">
    <location>
        <begin position="147"/>
        <end position="168"/>
    </location>
</feature>
<accession>D3DH56</accession>
<dbReference type="eggNOG" id="COG0843">
    <property type="taxonomic scope" value="Bacteria"/>
</dbReference>
<keyword evidence="1" id="KW-1133">Transmembrane helix</keyword>
<organism evidence="2 3">
    <name type="scientific">Hydrogenobacter thermophilus (strain DSM 6534 / IAM 12695 / TK-6)</name>
    <dbReference type="NCBI Taxonomy" id="608538"/>
    <lineage>
        <taxon>Bacteria</taxon>
        <taxon>Pseudomonadati</taxon>
        <taxon>Aquificota</taxon>
        <taxon>Aquificia</taxon>
        <taxon>Aquificales</taxon>
        <taxon>Aquificaceae</taxon>
        <taxon>Hydrogenobacter</taxon>
    </lineage>
</organism>
<evidence type="ECO:0000256" key="1">
    <source>
        <dbReference type="SAM" id="Phobius"/>
    </source>
</evidence>
<evidence type="ECO:0000313" key="2">
    <source>
        <dbReference type="EMBL" id="BAI69158.1"/>
    </source>
</evidence>
<dbReference type="KEGG" id="hth:HTH_0698"/>
<sequence length="429" mass="47628">MEKRWFLLSVVSLGLGGFLAFVVAMARTPGVYQYFPPGYFYYALIGHVDLAIVIFLLSFTLLVWNRVYRADTRIAFYLSLLGFLGVALSAFLGKGTAVSNNYLPTIVHPIFFGGIILFFCGFTLGAFSVLKSSIRDIISPDPVKNAVSVSVMLGILMMLAVIPSYLRAGDPSNVYIFYERLFWAPGHIHQFLNGAMLLYAWYYLLALLGSEKRLNFLRFINLSFLIFGFLLFLVPVLYADPISMPAKIFTEVSYAVGLGIPMFLHAFNVIKGFKPDVKNPFSSALLLSLSLYFLGVLIAYAGIKADLRVPAHYHGTVTSLTLALMVISYKLVQEYGYTQRLSALSRVQPYLYGVGMILFILGLYFAGRGGAPRKTYGTGYTQDPVVLFSLVIMGIGTLMAVIGGVMFVLYILRLLLRGQVYHGLQEDKG</sequence>
<feature type="transmembrane region" description="Helical" evidence="1">
    <location>
        <begin position="309"/>
        <end position="329"/>
    </location>
</feature>
<evidence type="ECO:0000313" key="3">
    <source>
        <dbReference type="Proteomes" id="UP000002574"/>
    </source>
</evidence>
<dbReference type="GO" id="GO:0009060">
    <property type="term" value="P:aerobic respiration"/>
    <property type="evidence" value="ECO:0007669"/>
    <property type="project" value="InterPro"/>
</dbReference>
<dbReference type="STRING" id="608538.HTH_0698"/>
<dbReference type="PATRIC" id="fig|608538.5.peg.707"/>
<dbReference type="GO" id="GO:0016020">
    <property type="term" value="C:membrane"/>
    <property type="evidence" value="ECO:0007669"/>
    <property type="project" value="InterPro"/>
</dbReference>
<feature type="transmembrane region" description="Helical" evidence="1">
    <location>
        <begin position="350"/>
        <end position="367"/>
    </location>
</feature>
<feature type="transmembrane region" description="Helical" evidence="1">
    <location>
        <begin position="282"/>
        <end position="303"/>
    </location>
</feature>
<dbReference type="Pfam" id="PF00115">
    <property type="entry name" value="COX1"/>
    <property type="match status" value="1"/>
</dbReference>
<dbReference type="SUPFAM" id="SSF81442">
    <property type="entry name" value="Cytochrome c oxidase subunit I-like"/>
    <property type="match status" value="1"/>
</dbReference>
<feature type="transmembrane region" description="Helical" evidence="1">
    <location>
        <begin position="105"/>
        <end position="127"/>
    </location>
</feature>
<protein>
    <recommendedName>
        <fullName evidence="4">Cytochrome oxidase subunit I profile domain-containing protein</fullName>
    </recommendedName>
</protein>
<dbReference type="OrthoDB" id="11275at2"/>
<dbReference type="InterPro" id="IPR036927">
    <property type="entry name" value="Cyt_c_oxase-like_su1_sf"/>
</dbReference>
<feature type="transmembrane region" description="Helical" evidence="1">
    <location>
        <begin position="387"/>
        <end position="412"/>
    </location>
</feature>
<evidence type="ECO:0008006" key="4">
    <source>
        <dbReference type="Google" id="ProtNLM"/>
    </source>
</evidence>
<keyword evidence="3" id="KW-1185">Reference proteome</keyword>
<dbReference type="InterPro" id="IPR000883">
    <property type="entry name" value="Cyt_C_Oxase_1"/>
</dbReference>
<dbReference type="Proteomes" id="UP000002574">
    <property type="component" value="Chromosome"/>
</dbReference>
<feature type="transmembrane region" description="Helical" evidence="1">
    <location>
        <begin position="74"/>
        <end position="93"/>
    </location>
</feature>
<dbReference type="RefSeq" id="WP_012963340.1">
    <property type="nucleotide sequence ID" value="NC_013799.1"/>
</dbReference>
<reference evidence="2 3" key="1">
    <citation type="journal article" date="2010" name="J. Bacteriol.">
        <title>Complete genome sequence of the thermophilic, obligately chemolithoautotrophic hydrogen-oxidizing bacterium Hydrogenobacter thermophilus TK-6.</title>
        <authorList>
            <person name="Arai H."/>
            <person name="Kanbe H."/>
            <person name="Ishii M."/>
            <person name="Igarashi Y."/>
        </authorList>
    </citation>
    <scope>NUCLEOTIDE SEQUENCE [LARGE SCALE GENOMIC DNA]</scope>
    <source>
        <strain evidence="3">DSM 6534 / IAM 12695 / TK-6 [Tokyo]</strain>
    </source>
</reference>
<dbReference type="EMBL" id="AP011112">
    <property type="protein sequence ID" value="BAI69158.1"/>
    <property type="molecule type" value="Genomic_DNA"/>
</dbReference>
<gene>
    <name evidence="2" type="ordered locus">HTH_0698</name>
</gene>
<dbReference type="Gene3D" id="1.20.210.10">
    <property type="entry name" value="Cytochrome c oxidase-like, subunit I domain"/>
    <property type="match status" value="1"/>
</dbReference>
<feature type="transmembrane region" description="Helical" evidence="1">
    <location>
        <begin position="188"/>
        <end position="207"/>
    </location>
</feature>
<dbReference type="GO" id="GO:0020037">
    <property type="term" value="F:heme binding"/>
    <property type="evidence" value="ECO:0007669"/>
    <property type="project" value="InterPro"/>
</dbReference>
<feature type="transmembrane region" description="Helical" evidence="1">
    <location>
        <begin position="5"/>
        <end position="27"/>
    </location>
</feature>
<dbReference type="KEGG" id="hte:Hydth_0697"/>
<feature type="transmembrane region" description="Helical" evidence="1">
    <location>
        <begin position="39"/>
        <end position="62"/>
    </location>
</feature>
<proteinExistence type="predicted"/>
<dbReference type="GO" id="GO:0004129">
    <property type="term" value="F:cytochrome-c oxidase activity"/>
    <property type="evidence" value="ECO:0007669"/>
    <property type="project" value="InterPro"/>
</dbReference>
<keyword evidence="1" id="KW-0812">Transmembrane</keyword>